<dbReference type="GO" id="GO:0007020">
    <property type="term" value="P:microtubule nucleation"/>
    <property type="evidence" value="ECO:0007669"/>
    <property type="project" value="InterPro"/>
</dbReference>
<name>A0A210PES6_MIZYE</name>
<evidence type="ECO:0000259" key="11">
    <source>
        <dbReference type="Pfam" id="PF17681"/>
    </source>
</evidence>
<dbReference type="InterPro" id="IPR059169">
    <property type="entry name" value="GCP5_N_ext"/>
</dbReference>
<dbReference type="STRING" id="6573.A0A210PES6"/>
<accession>A0A210PES6</accession>
<dbReference type="GO" id="GO:0051225">
    <property type="term" value="P:spindle assembly"/>
    <property type="evidence" value="ECO:0007669"/>
    <property type="project" value="TreeGrafter"/>
</dbReference>
<evidence type="ECO:0000256" key="2">
    <source>
        <dbReference type="ARBA" id="ARBA00010337"/>
    </source>
</evidence>
<dbReference type="GO" id="GO:0051321">
    <property type="term" value="P:meiotic cell cycle"/>
    <property type="evidence" value="ECO:0007669"/>
    <property type="project" value="TreeGrafter"/>
</dbReference>
<evidence type="ECO:0000313" key="13">
    <source>
        <dbReference type="Proteomes" id="UP000242188"/>
    </source>
</evidence>
<dbReference type="GO" id="GO:0000922">
    <property type="term" value="C:spindle pole"/>
    <property type="evidence" value="ECO:0007669"/>
    <property type="project" value="InterPro"/>
</dbReference>
<evidence type="ECO:0000256" key="8">
    <source>
        <dbReference type="RuleBase" id="RU363050"/>
    </source>
</evidence>
<evidence type="ECO:0000256" key="1">
    <source>
        <dbReference type="ARBA" id="ARBA00004300"/>
    </source>
</evidence>
<comment type="subunit">
    <text evidence="7">Component of the gamma-tubulin ring complex (gTuRC) consisting of TUBGCP2, TUBGCP3, TUBGCP4, TUBGCP5 and TUBGCP6 and gamma-tubulin TUBG1 or TUBG2. TUBGCP2, TUBGCP3, TUBGCP4, TUBGCP5 and TUBGCP6 assemble in a 5:5:2:1:1 stoichiometry; each is associated with a gamma-tubulin, thereby arranging 14 gamma-tubulins in a helical manner. Gamma-tubulin at the first position is blocked by TUBGCP3 at the last position, allowing 13 protafilaments to grow into a microtubule. The gTuRC (via TUBGCP3 and TUBGCP6) interacts with ACTB and MZT1; the interactions form a luminal bridge that stabilizes the initial structure during complex assembly. The gTuRC (via TUBGCP2) interacts with MZT2A/MZT2B and CDK5RAP2 (via CM1 motif); the interactions play a role in gTuRC activation.</text>
</comment>
<comment type="function">
    <text evidence="6">Component of the gamma-tubulin ring complex (gTuRC) which mediates microtubule nucleation. The gTuRC regulates the minus-end nucleation of alpha-beta tubulin heterodimers that grow into microtubule protafilaments, a critical step in centrosome duplication and spindle formation.</text>
</comment>
<sequence length="1089" mass="125737">MARWKSTEHDLKDLINKLTGFREREDNFNLCLQFATSNVKYHRFLDVDSHKITAVLKGTINKFLIHSQDKKANALRKLSDEFLAAPVFEGRDTGKSDTHYALLSLLLNLSNSPLLHEYVEQPRLPKVEAPKDTFDWTAYLLEGEEEQSRLYISDIESEDDWIDEDDDEDEENSPRGGNPNTSEDTAPPPFPDVSLSTIQPDESTLVAMDNTPPVETGFDWLTRNVVVQYWCGQSADDTDSHFSNLNRDWESYKERTHPLYTKRKQTIITETPLIREILWMLGGVADLFLFIYNGHRFLVREDVVLSHLTDNSLEASLREFTEHAAYIHDLLKFEQEVIDQSCCYGDSNGSSSGRGICQTLEAFSQVVARCIKSLRQELTTIEKIVIKQEETFTLAMLHTRLKPWLPKVKVIHSIYERGVKEAEWLPGNYQKASQLLSVLYDAVLEHDAMGTLTSEMMNMLLPMWIETCKPYLDIIDDWVTKGNLPDPMEEFIVKRNENVRSLDESFWETAFTIHIPSDKSLMEESVSRQTGSRSLDSSQIKGMISHWAPQFLQPILLEVVLAGKSMEMFQGLGRLRDVVGKKDDIFYKATPLYDTFLESLENLLNSETSDTEDTQVVDSTLDTTIFTQQIEDQMNIRGTYDRLLRINFDTVFTACVNKISPDSVNTKDASNRALKVTGNGLQPLSIMLQECLYPHIRQQYSKICTRLVIILKEEYHLMEYLASMRHFFLMEAGDTMFEFYSPIFDKIRLHEHWRDASSVNLTLQEALQTYFPDEVNRLTIEINPLPTSSEPNPINITDCMKLQYKVPWPVDVVINTKCQNIYNQVFSFLLQIKRAKYCLDELRFFDLEKEDILQSKSRDEELLALDEELPSSARVHRVHVLRMRLLFFVNSLHNYIMTRILHSTGLEFQTELQKAEDLDQIIKIHNDYIHKIHERCLLHSKVKFLKEAVMKVLNLILTFHNLWDRGIHHISIKTIQEIEVEFSRCIQFLASFLNNVIKRGSFPHWARSLTVNNYTSQRHQKGLVPSLSSKGARSLTVIKRGSFPHCHQKGLVPSLGVSRLCSDHLHRTCDPTATPLITSTEHVTRLRPH</sequence>
<keyword evidence="13" id="KW-1185">Reference proteome</keyword>
<evidence type="ECO:0000256" key="6">
    <source>
        <dbReference type="ARBA" id="ARBA00093416"/>
    </source>
</evidence>
<proteinExistence type="inferred from homology"/>
<dbReference type="Pfam" id="PF04130">
    <property type="entry name" value="GCP_C_terminal"/>
    <property type="match status" value="1"/>
</dbReference>
<comment type="subcellular location">
    <subcellularLocation>
        <location evidence="1">Cytoplasm</location>
        <location evidence="1">Cytoskeleton</location>
        <location evidence="1">Microtubule organizing center</location>
        <location evidence="1">Centrosome</location>
    </subcellularLocation>
</comment>
<dbReference type="Gene3D" id="1.20.120.1900">
    <property type="entry name" value="Gamma-tubulin complex, C-terminal domain"/>
    <property type="match status" value="1"/>
</dbReference>
<dbReference type="AlphaFoldDB" id="A0A210PES6"/>
<dbReference type="GO" id="GO:0051011">
    <property type="term" value="F:microtubule minus-end binding"/>
    <property type="evidence" value="ECO:0007669"/>
    <property type="project" value="TreeGrafter"/>
</dbReference>
<dbReference type="GO" id="GO:0043015">
    <property type="term" value="F:gamma-tubulin binding"/>
    <property type="evidence" value="ECO:0007669"/>
    <property type="project" value="InterPro"/>
</dbReference>
<keyword evidence="5 8" id="KW-0206">Cytoskeleton</keyword>
<gene>
    <name evidence="12" type="ORF">KP79_PYT23811</name>
</gene>
<protein>
    <recommendedName>
        <fullName evidence="8">Gamma-tubulin complex component</fullName>
    </recommendedName>
</protein>
<dbReference type="Pfam" id="PF17681">
    <property type="entry name" value="GCP_N_terminal"/>
    <property type="match status" value="1"/>
</dbReference>
<dbReference type="CDD" id="cd22572">
    <property type="entry name" value="GCP5_NTD"/>
    <property type="match status" value="1"/>
</dbReference>
<dbReference type="EMBL" id="NEDP02076745">
    <property type="protein sequence ID" value="OWF34989.1"/>
    <property type="molecule type" value="Genomic_DNA"/>
</dbReference>
<dbReference type="FunFam" id="1.20.120.1900:FF:000005">
    <property type="entry name" value="Gamma-tubulin complex component"/>
    <property type="match status" value="1"/>
</dbReference>
<dbReference type="InterPro" id="IPR041470">
    <property type="entry name" value="GCP_N"/>
</dbReference>
<evidence type="ECO:0000256" key="7">
    <source>
        <dbReference type="ARBA" id="ARBA00093551"/>
    </source>
</evidence>
<dbReference type="GO" id="GO:0000278">
    <property type="term" value="P:mitotic cell cycle"/>
    <property type="evidence" value="ECO:0007669"/>
    <property type="project" value="TreeGrafter"/>
</dbReference>
<dbReference type="Proteomes" id="UP000242188">
    <property type="component" value="Unassembled WGS sequence"/>
</dbReference>
<dbReference type="InterPro" id="IPR040457">
    <property type="entry name" value="GCP_C"/>
</dbReference>
<evidence type="ECO:0000256" key="3">
    <source>
        <dbReference type="ARBA" id="ARBA00022490"/>
    </source>
</evidence>
<dbReference type="InterPro" id="IPR007259">
    <property type="entry name" value="GCP"/>
</dbReference>
<evidence type="ECO:0000313" key="12">
    <source>
        <dbReference type="EMBL" id="OWF34989.1"/>
    </source>
</evidence>
<feature type="domain" description="Gamma tubulin complex component protein N-terminal" evidence="11">
    <location>
        <begin position="274"/>
        <end position="713"/>
    </location>
</feature>
<evidence type="ECO:0000259" key="10">
    <source>
        <dbReference type="Pfam" id="PF04130"/>
    </source>
</evidence>
<dbReference type="GO" id="GO:0031122">
    <property type="term" value="P:cytoplasmic microtubule organization"/>
    <property type="evidence" value="ECO:0007669"/>
    <property type="project" value="TreeGrafter"/>
</dbReference>
<dbReference type="OrthoDB" id="66546at2759"/>
<evidence type="ECO:0000256" key="5">
    <source>
        <dbReference type="ARBA" id="ARBA00023212"/>
    </source>
</evidence>
<dbReference type="PANTHER" id="PTHR19302">
    <property type="entry name" value="GAMMA TUBULIN COMPLEX PROTEIN"/>
    <property type="match status" value="1"/>
</dbReference>
<feature type="region of interest" description="Disordered" evidence="9">
    <location>
        <begin position="152"/>
        <end position="197"/>
    </location>
</feature>
<reference evidence="12 13" key="1">
    <citation type="journal article" date="2017" name="Nat. Ecol. Evol.">
        <title>Scallop genome provides insights into evolution of bilaterian karyotype and development.</title>
        <authorList>
            <person name="Wang S."/>
            <person name="Zhang J."/>
            <person name="Jiao W."/>
            <person name="Li J."/>
            <person name="Xun X."/>
            <person name="Sun Y."/>
            <person name="Guo X."/>
            <person name="Huan P."/>
            <person name="Dong B."/>
            <person name="Zhang L."/>
            <person name="Hu X."/>
            <person name="Sun X."/>
            <person name="Wang J."/>
            <person name="Zhao C."/>
            <person name="Wang Y."/>
            <person name="Wang D."/>
            <person name="Huang X."/>
            <person name="Wang R."/>
            <person name="Lv J."/>
            <person name="Li Y."/>
            <person name="Zhang Z."/>
            <person name="Liu B."/>
            <person name="Lu W."/>
            <person name="Hui Y."/>
            <person name="Liang J."/>
            <person name="Zhou Z."/>
            <person name="Hou R."/>
            <person name="Li X."/>
            <person name="Liu Y."/>
            <person name="Li H."/>
            <person name="Ning X."/>
            <person name="Lin Y."/>
            <person name="Zhao L."/>
            <person name="Xing Q."/>
            <person name="Dou J."/>
            <person name="Li Y."/>
            <person name="Mao J."/>
            <person name="Guo H."/>
            <person name="Dou H."/>
            <person name="Li T."/>
            <person name="Mu C."/>
            <person name="Jiang W."/>
            <person name="Fu Q."/>
            <person name="Fu X."/>
            <person name="Miao Y."/>
            <person name="Liu J."/>
            <person name="Yu Q."/>
            <person name="Li R."/>
            <person name="Liao H."/>
            <person name="Li X."/>
            <person name="Kong Y."/>
            <person name="Jiang Z."/>
            <person name="Chourrout D."/>
            <person name="Li R."/>
            <person name="Bao Z."/>
        </authorList>
    </citation>
    <scope>NUCLEOTIDE SEQUENCE [LARGE SCALE GENOMIC DNA]</scope>
    <source>
        <strain evidence="12 13">PY_sf001</strain>
    </source>
</reference>
<evidence type="ECO:0000256" key="4">
    <source>
        <dbReference type="ARBA" id="ARBA00022701"/>
    </source>
</evidence>
<dbReference type="GO" id="GO:0000930">
    <property type="term" value="C:gamma-tubulin complex"/>
    <property type="evidence" value="ECO:0007669"/>
    <property type="project" value="TreeGrafter"/>
</dbReference>
<dbReference type="PANTHER" id="PTHR19302:SF33">
    <property type="entry name" value="GAMMA-TUBULIN COMPLEX COMPONENT 5"/>
    <property type="match status" value="1"/>
</dbReference>
<keyword evidence="4 8" id="KW-0493">Microtubule</keyword>
<feature type="compositionally biased region" description="Acidic residues" evidence="9">
    <location>
        <begin position="155"/>
        <end position="171"/>
    </location>
</feature>
<dbReference type="GO" id="GO:0005813">
    <property type="term" value="C:centrosome"/>
    <property type="evidence" value="ECO:0007669"/>
    <property type="project" value="UniProtKB-SubCell"/>
</dbReference>
<organism evidence="12 13">
    <name type="scientific">Mizuhopecten yessoensis</name>
    <name type="common">Japanese scallop</name>
    <name type="synonym">Patinopecten yessoensis</name>
    <dbReference type="NCBI Taxonomy" id="6573"/>
    <lineage>
        <taxon>Eukaryota</taxon>
        <taxon>Metazoa</taxon>
        <taxon>Spiralia</taxon>
        <taxon>Lophotrochozoa</taxon>
        <taxon>Mollusca</taxon>
        <taxon>Bivalvia</taxon>
        <taxon>Autobranchia</taxon>
        <taxon>Pteriomorphia</taxon>
        <taxon>Pectinida</taxon>
        <taxon>Pectinoidea</taxon>
        <taxon>Pectinidae</taxon>
        <taxon>Mizuhopecten</taxon>
    </lineage>
</organism>
<keyword evidence="3 8" id="KW-0963">Cytoplasm</keyword>
<dbReference type="GO" id="GO:0005874">
    <property type="term" value="C:microtubule"/>
    <property type="evidence" value="ECO:0007669"/>
    <property type="project" value="UniProtKB-KW"/>
</dbReference>
<dbReference type="InterPro" id="IPR042241">
    <property type="entry name" value="GCP_C_sf"/>
</dbReference>
<comment type="caution">
    <text evidence="12">The sequence shown here is derived from an EMBL/GenBank/DDBJ whole genome shotgun (WGS) entry which is preliminary data.</text>
</comment>
<feature type="domain" description="Gamma tubulin complex component C-terminal" evidence="10">
    <location>
        <begin position="717"/>
        <end position="996"/>
    </location>
</feature>
<comment type="similarity">
    <text evidence="2 8">Belongs to the TUBGCP family.</text>
</comment>
<evidence type="ECO:0000256" key="9">
    <source>
        <dbReference type="SAM" id="MobiDB-lite"/>
    </source>
</evidence>